<keyword evidence="2 7" id="KW-0813">Transport</keyword>
<evidence type="ECO:0000313" key="11">
    <source>
        <dbReference type="Proteomes" id="UP000240542"/>
    </source>
</evidence>
<keyword evidence="5 7" id="KW-1133">Transmembrane helix</keyword>
<evidence type="ECO:0000256" key="1">
    <source>
        <dbReference type="ARBA" id="ARBA00004651"/>
    </source>
</evidence>
<keyword evidence="11" id="KW-1185">Reference proteome</keyword>
<keyword evidence="4 7" id="KW-0812">Transmembrane</keyword>
<sequence length="301" mass="31867">MNAPPAARLAAPTAHPGPGTRAPARPRRSRRPRPNLLAGAGALGWLVVVGVPVYALLIATFQRSEDYTARGPLTPPSDPTLRNYVAAVENGLLTFVLNTLLVTAGVVALVVVLAVTTGYAVVRSRARWASGTFLVFLLGLAIPSQAVIVPVYLVIVELGLYDSLTAIVLPTAAFALPVCVLILTGTLRDISTDLYEAMALDGAGPVRTFVRLVLPLSRSGLATVAVYAALQAWNGFLFPLILTQSRERRLITLGLFEFQGQYRVDIPGLLAAVVLSAVPILVVYLIARRSLVSGLMGVGGR</sequence>
<feature type="transmembrane region" description="Helical" evidence="7">
    <location>
        <begin position="134"/>
        <end position="155"/>
    </location>
</feature>
<evidence type="ECO:0000259" key="9">
    <source>
        <dbReference type="PROSITE" id="PS50928"/>
    </source>
</evidence>
<evidence type="ECO:0000256" key="3">
    <source>
        <dbReference type="ARBA" id="ARBA00022475"/>
    </source>
</evidence>
<dbReference type="Pfam" id="PF00528">
    <property type="entry name" value="BPD_transp_1"/>
    <property type="match status" value="1"/>
</dbReference>
<comment type="caution">
    <text evidence="10">The sequence shown here is derived from an EMBL/GenBank/DDBJ whole genome shotgun (WGS) entry which is preliminary data.</text>
</comment>
<feature type="domain" description="ABC transmembrane type-1" evidence="9">
    <location>
        <begin position="96"/>
        <end position="287"/>
    </location>
</feature>
<dbReference type="Gene3D" id="1.10.3720.10">
    <property type="entry name" value="MetI-like"/>
    <property type="match status" value="1"/>
</dbReference>
<feature type="compositionally biased region" description="Basic residues" evidence="8">
    <location>
        <begin position="24"/>
        <end position="33"/>
    </location>
</feature>
<feature type="transmembrane region" description="Helical" evidence="7">
    <location>
        <begin position="208"/>
        <end position="230"/>
    </location>
</feature>
<protein>
    <submittedName>
        <fullName evidence="10">Xylobiose transport system permease protein</fullName>
    </submittedName>
</protein>
<feature type="transmembrane region" description="Helical" evidence="7">
    <location>
        <begin position="100"/>
        <end position="122"/>
    </location>
</feature>
<keyword evidence="3" id="KW-1003">Cell membrane</keyword>
<feature type="compositionally biased region" description="Low complexity" evidence="8">
    <location>
        <begin position="1"/>
        <end position="23"/>
    </location>
</feature>
<dbReference type="EMBL" id="PYGA01000002">
    <property type="protein sequence ID" value="PSK99960.1"/>
    <property type="molecule type" value="Genomic_DNA"/>
</dbReference>
<dbReference type="InterPro" id="IPR000515">
    <property type="entry name" value="MetI-like"/>
</dbReference>
<dbReference type="PANTHER" id="PTHR43744">
    <property type="entry name" value="ABC TRANSPORTER PERMEASE PROTEIN MG189-RELATED-RELATED"/>
    <property type="match status" value="1"/>
</dbReference>
<feature type="transmembrane region" description="Helical" evidence="7">
    <location>
        <begin position="167"/>
        <end position="187"/>
    </location>
</feature>
<dbReference type="PANTHER" id="PTHR43744:SF12">
    <property type="entry name" value="ABC TRANSPORTER PERMEASE PROTEIN MG189-RELATED"/>
    <property type="match status" value="1"/>
</dbReference>
<evidence type="ECO:0000256" key="5">
    <source>
        <dbReference type="ARBA" id="ARBA00022989"/>
    </source>
</evidence>
<feature type="transmembrane region" description="Helical" evidence="7">
    <location>
        <begin position="35"/>
        <end position="57"/>
    </location>
</feature>
<comment type="subcellular location">
    <subcellularLocation>
        <location evidence="1 7">Cell membrane</location>
        <topology evidence="1 7">Multi-pass membrane protein</topology>
    </subcellularLocation>
</comment>
<dbReference type="InterPro" id="IPR035906">
    <property type="entry name" value="MetI-like_sf"/>
</dbReference>
<evidence type="ECO:0000313" key="10">
    <source>
        <dbReference type="EMBL" id="PSK99960.1"/>
    </source>
</evidence>
<evidence type="ECO:0000256" key="8">
    <source>
        <dbReference type="SAM" id="MobiDB-lite"/>
    </source>
</evidence>
<organism evidence="10 11">
    <name type="scientific">Murinocardiopsis flavida</name>
    <dbReference type="NCBI Taxonomy" id="645275"/>
    <lineage>
        <taxon>Bacteria</taxon>
        <taxon>Bacillati</taxon>
        <taxon>Actinomycetota</taxon>
        <taxon>Actinomycetes</taxon>
        <taxon>Streptosporangiales</taxon>
        <taxon>Nocardiopsidaceae</taxon>
        <taxon>Murinocardiopsis</taxon>
    </lineage>
</organism>
<keyword evidence="6 7" id="KW-0472">Membrane</keyword>
<dbReference type="GO" id="GO:0055085">
    <property type="term" value="P:transmembrane transport"/>
    <property type="evidence" value="ECO:0007669"/>
    <property type="project" value="InterPro"/>
</dbReference>
<proteinExistence type="inferred from homology"/>
<feature type="region of interest" description="Disordered" evidence="8">
    <location>
        <begin position="1"/>
        <end position="33"/>
    </location>
</feature>
<evidence type="ECO:0000256" key="7">
    <source>
        <dbReference type="RuleBase" id="RU363032"/>
    </source>
</evidence>
<dbReference type="SUPFAM" id="SSF161098">
    <property type="entry name" value="MetI-like"/>
    <property type="match status" value="1"/>
</dbReference>
<gene>
    <name evidence="10" type="ORF">CLV63_10287</name>
</gene>
<evidence type="ECO:0000256" key="6">
    <source>
        <dbReference type="ARBA" id="ARBA00023136"/>
    </source>
</evidence>
<dbReference type="Proteomes" id="UP000240542">
    <property type="component" value="Unassembled WGS sequence"/>
</dbReference>
<reference evidence="10 11" key="1">
    <citation type="submission" date="2018-03" db="EMBL/GenBank/DDBJ databases">
        <title>Genomic Encyclopedia of Archaeal and Bacterial Type Strains, Phase II (KMG-II): from individual species to whole genera.</title>
        <authorList>
            <person name="Goeker M."/>
        </authorList>
    </citation>
    <scope>NUCLEOTIDE SEQUENCE [LARGE SCALE GENOMIC DNA]</scope>
    <source>
        <strain evidence="10 11">DSM 45312</strain>
    </source>
</reference>
<dbReference type="OrthoDB" id="61122at2"/>
<dbReference type="RefSeq" id="WP_106581352.1">
    <property type="nucleotide sequence ID" value="NZ_PYGA01000002.1"/>
</dbReference>
<dbReference type="GO" id="GO:0005886">
    <property type="term" value="C:plasma membrane"/>
    <property type="evidence" value="ECO:0007669"/>
    <property type="project" value="UniProtKB-SubCell"/>
</dbReference>
<comment type="similarity">
    <text evidence="7">Belongs to the binding-protein-dependent transport system permease family.</text>
</comment>
<evidence type="ECO:0000256" key="4">
    <source>
        <dbReference type="ARBA" id="ARBA00022692"/>
    </source>
</evidence>
<dbReference type="PROSITE" id="PS50928">
    <property type="entry name" value="ABC_TM1"/>
    <property type="match status" value="1"/>
</dbReference>
<feature type="transmembrane region" description="Helical" evidence="7">
    <location>
        <begin position="266"/>
        <end position="287"/>
    </location>
</feature>
<dbReference type="AlphaFoldDB" id="A0A2P8DRW9"/>
<name>A0A2P8DRW9_9ACTN</name>
<dbReference type="CDD" id="cd06261">
    <property type="entry name" value="TM_PBP2"/>
    <property type="match status" value="1"/>
</dbReference>
<evidence type="ECO:0000256" key="2">
    <source>
        <dbReference type="ARBA" id="ARBA00022448"/>
    </source>
</evidence>
<accession>A0A2P8DRW9</accession>